<reference evidence="1" key="1">
    <citation type="submission" date="2022-07" db="EMBL/GenBank/DDBJ databases">
        <authorList>
            <person name="Wu T."/>
        </authorList>
    </citation>
    <scope>NUCLEOTIDE SEQUENCE</scope>
    <source>
        <strain evidence="1">SD-1</strain>
    </source>
</reference>
<keyword evidence="2" id="KW-1185">Reference proteome</keyword>
<protein>
    <submittedName>
        <fullName evidence="1">Uncharacterized protein</fullName>
    </submittedName>
</protein>
<accession>A0AAX3EIP0</accession>
<sequence length="93" mass="10523">MTLAPEHPNCTLHEVAVRFSPGGTPMAIRHDGVIWMVDPDIHADHWFTQDSAGDTPREHWQVQAKLPTAGAELRTFTLRREPLDVAWRLESIS</sequence>
<organism evidence="1 2">
    <name type="scientific">Paenarthrobacter ureafaciens</name>
    <dbReference type="NCBI Taxonomy" id="37931"/>
    <lineage>
        <taxon>Bacteria</taxon>
        <taxon>Bacillati</taxon>
        <taxon>Actinomycetota</taxon>
        <taxon>Actinomycetes</taxon>
        <taxon>Micrococcales</taxon>
        <taxon>Micrococcaceae</taxon>
        <taxon>Paenarthrobacter</taxon>
    </lineage>
</organism>
<proteinExistence type="predicted"/>
<name>A0AAX3EIP0_PAEUR</name>
<dbReference type="RefSeq" id="WP_021471332.1">
    <property type="nucleotide sequence ID" value="NZ_BDMH01000025.1"/>
</dbReference>
<dbReference type="Proteomes" id="UP001163293">
    <property type="component" value="Chromosome"/>
</dbReference>
<evidence type="ECO:0000313" key="2">
    <source>
        <dbReference type="Proteomes" id="UP001163293"/>
    </source>
</evidence>
<evidence type="ECO:0000313" key="1">
    <source>
        <dbReference type="EMBL" id="UYV97834.1"/>
    </source>
</evidence>
<dbReference type="GeneID" id="79882682"/>
<gene>
    <name evidence="1" type="ORF">NL394_00870</name>
</gene>
<dbReference type="EMBL" id="CP101185">
    <property type="protein sequence ID" value="UYV97834.1"/>
    <property type="molecule type" value="Genomic_DNA"/>
</dbReference>
<dbReference type="AlphaFoldDB" id="A0AAX3EIP0"/>